<keyword evidence="3" id="KW-1185">Reference proteome</keyword>
<accession>A0A2G5K8G4</accession>
<proteinExistence type="predicted"/>
<dbReference type="AlphaFoldDB" id="A0A2G5K8G4"/>
<feature type="transmembrane region" description="Helical" evidence="1">
    <location>
        <begin position="139"/>
        <end position="164"/>
    </location>
</feature>
<organism evidence="2 3">
    <name type="scientific">Paramylibacter kogurei</name>
    <dbReference type="NCBI Taxonomy" id="1889778"/>
    <lineage>
        <taxon>Bacteria</taxon>
        <taxon>Pseudomonadati</taxon>
        <taxon>Pseudomonadota</taxon>
        <taxon>Alphaproteobacteria</taxon>
        <taxon>Rhodobacterales</taxon>
        <taxon>Paracoccaceae</taxon>
        <taxon>Paramylibacter</taxon>
    </lineage>
</organism>
<sequence>MTSLDRQIHVRFTQPVNQIITMMILVGLVSVGTYFAYPAVSPIFLASPYLNGVIILVFLAGLISCFWQVFTLIKSVNWIEGFAFDRPGHDFVKAPNILASLAAMLSERAARFALTSTSTRSILDSVATRLDEGREITRYIINLLIFLGLLGTFYGLATTIPAVVDTIRSLAPQEGDSAMGVFDNLMTGLEAQLGGMGTAFGSSLLGLAGSLIVGLLDLFSGRGQNRFYGELEEWLSSITKLGSTSDGGDAIMSAGLFESASIQMEGLQVILAQTAGRMDQMANAVEQMIEHANLAQSNNAQSLSEIARGQSQIVDAIARMQAEGDGILDAETRMRLRSMDGQLSRMLEEMAAGRAQGLSELRSDLSLLNKNIAQLGKR</sequence>
<dbReference type="Proteomes" id="UP000231516">
    <property type="component" value="Unassembled WGS sequence"/>
</dbReference>
<feature type="transmembrane region" description="Helical" evidence="1">
    <location>
        <begin position="49"/>
        <end position="70"/>
    </location>
</feature>
<name>A0A2G5K8G4_9RHOB</name>
<keyword evidence="1" id="KW-0472">Membrane</keyword>
<dbReference type="OrthoDB" id="9794540at2"/>
<evidence type="ECO:0000313" key="3">
    <source>
        <dbReference type="Proteomes" id="UP000231516"/>
    </source>
</evidence>
<keyword evidence="1" id="KW-0812">Transmembrane</keyword>
<evidence type="ECO:0000313" key="2">
    <source>
        <dbReference type="EMBL" id="PIB25828.1"/>
    </source>
</evidence>
<gene>
    <name evidence="2" type="ORF">BFP76_12550</name>
</gene>
<dbReference type="EMBL" id="MDGM01000007">
    <property type="protein sequence ID" value="PIB25828.1"/>
    <property type="molecule type" value="Genomic_DNA"/>
</dbReference>
<protein>
    <submittedName>
        <fullName evidence="2">Biopolymer transporter ExbB</fullName>
    </submittedName>
</protein>
<reference evidence="2 3" key="1">
    <citation type="submission" date="2016-08" db="EMBL/GenBank/DDBJ databases">
        <title>Draft genome of Amylibacter sp. strain 4G11.</title>
        <authorList>
            <person name="Wong S.-K."/>
            <person name="Hamasaki K."/>
            <person name="Yoshizawa S."/>
        </authorList>
    </citation>
    <scope>NUCLEOTIDE SEQUENCE [LARGE SCALE GENOMIC DNA]</scope>
    <source>
        <strain evidence="2 3">4G11</strain>
    </source>
</reference>
<keyword evidence="1" id="KW-1133">Transmembrane helix</keyword>
<feature type="transmembrane region" description="Helical" evidence="1">
    <location>
        <begin position="199"/>
        <end position="219"/>
    </location>
</feature>
<feature type="transmembrane region" description="Helical" evidence="1">
    <location>
        <begin position="20"/>
        <end position="37"/>
    </location>
</feature>
<comment type="caution">
    <text evidence="2">The sequence shown here is derived from an EMBL/GenBank/DDBJ whole genome shotgun (WGS) entry which is preliminary data.</text>
</comment>
<evidence type="ECO:0000256" key="1">
    <source>
        <dbReference type="SAM" id="Phobius"/>
    </source>
</evidence>